<name>A0A2K1E5A8_9FLAO</name>
<evidence type="ECO:0000313" key="2">
    <source>
        <dbReference type="EMBL" id="PNQ75475.1"/>
    </source>
</evidence>
<keyword evidence="3" id="KW-1185">Reference proteome</keyword>
<organism evidence="2 3">
    <name type="scientific">Hanstruepera neustonica</name>
    <dbReference type="NCBI Taxonomy" id="1445657"/>
    <lineage>
        <taxon>Bacteria</taxon>
        <taxon>Pseudomonadati</taxon>
        <taxon>Bacteroidota</taxon>
        <taxon>Flavobacteriia</taxon>
        <taxon>Flavobacteriales</taxon>
        <taxon>Flavobacteriaceae</taxon>
        <taxon>Hanstruepera</taxon>
    </lineage>
</organism>
<feature type="region of interest" description="Disordered" evidence="1">
    <location>
        <begin position="111"/>
        <end position="134"/>
    </location>
</feature>
<dbReference type="SUPFAM" id="SSF49464">
    <property type="entry name" value="Carboxypeptidase regulatory domain-like"/>
    <property type="match status" value="1"/>
</dbReference>
<dbReference type="EMBL" id="POWF01000001">
    <property type="protein sequence ID" value="PNQ75475.1"/>
    <property type="molecule type" value="Genomic_DNA"/>
</dbReference>
<evidence type="ECO:0000256" key="1">
    <source>
        <dbReference type="SAM" id="MobiDB-lite"/>
    </source>
</evidence>
<reference evidence="2 3" key="1">
    <citation type="submission" date="2018-01" db="EMBL/GenBank/DDBJ databases">
        <title>The draft genome of Hanstruepera neustonica JCM19743.</title>
        <authorList>
            <person name="He R.-H."/>
            <person name="Du Z.-J."/>
        </authorList>
    </citation>
    <scope>NUCLEOTIDE SEQUENCE [LARGE SCALE GENOMIC DNA]</scope>
    <source>
        <strain evidence="2 3">JCM19743</strain>
    </source>
</reference>
<comment type="caution">
    <text evidence="2">The sequence shown here is derived from an EMBL/GenBank/DDBJ whole genome shotgun (WGS) entry which is preliminary data.</text>
</comment>
<dbReference type="Proteomes" id="UP000236641">
    <property type="component" value="Unassembled WGS sequence"/>
</dbReference>
<evidence type="ECO:0000313" key="3">
    <source>
        <dbReference type="Proteomes" id="UP000236641"/>
    </source>
</evidence>
<protein>
    <recommendedName>
        <fullName evidence="4">Carboxypeptidase-like regulatory domain-containing protein</fullName>
    </recommendedName>
</protein>
<gene>
    <name evidence="2" type="ORF">C1T31_04030</name>
</gene>
<dbReference type="InterPro" id="IPR008969">
    <property type="entry name" value="CarboxyPept-like_regulatory"/>
</dbReference>
<sequence>MFFSSIGFSQTIDLLGKVQSESDVENVHVINKSAQRFTTTNKYGEFKISVSLNDTLVFSSIQHKLLSVLIDQEIIEDKTLVVFLEEQVNELDQVVVGKVLTGDIMSDVGNVEGEPMTSKKAGIPSYQGKPKTQSERRLTEATTGAGIIPLNPILNGISGRTKELKQRILLEEKETLMYSIKARLSEDLFSLEPLHDDFIMEYFYFVSEAEDFLERCKSKTDILILEYLLVKLKAYKKNKYDNKN</sequence>
<accession>A0A2K1E5A8</accession>
<dbReference type="AlphaFoldDB" id="A0A2K1E5A8"/>
<dbReference type="OrthoDB" id="1427655at2"/>
<evidence type="ECO:0008006" key="4">
    <source>
        <dbReference type="Google" id="ProtNLM"/>
    </source>
</evidence>
<proteinExistence type="predicted"/>